<dbReference type="PANTHER" id="PTHR47174">
    <property type="entry name" value="BRIDGING INTEGRATOR 3"/>
    <property type="match status" value="1"/>
</dbReference>
<dbReference type="Pfam" id="PF00018">
    <property type="entry name" value="SH3_1"/>
    <property type="match status" value="1"/>
</dbReference>
<name>A0A0A1UEV5_ENTIV</name>
<comment type="subcellular location">
    <subcellularLocation>
        <location evidence="1">Cytoplasm</location>
        <location evidence="1">Cytoskeleton</location>
    </subcellularLocation>
</comment>
<protein>
    <submittedName>
        <fullName evidence="8">Signal transducing adapter molecule, putative</fullName>
    </submittedName>
</protein>
<dbReference type="SUPFAM" id="SSF50044">
    <property type="entry name" value="SH3-domain"/>
    <property type="match status" value="1"/>
</dbReference>
<dbReference type="VEuPathDB" id="AmoebaDB:EIN_153880"/>
<dbReference type="EMBL" id="KB206474">
    <property type="protein sequence ID" value="ELP91351.1"/>
    <property type="molecule type" value="Genomic_DNA"/>
</dbReference>
<evidence type="ECO:0000256" key="2">
    <source>
        <dbReference type="ARBA" id="ARBA00022443"/>
    </source>
</evidence>
<dbReference type="RefSeq" id="XP_004258122.1">
    <property type="nucleotide sequence ID" value="XM_004258074.1"/>
</dbReference>
<evidence type="ECO:0000256" key="4">
    <source>
        <dbReference type="ARBA" id="ARBA00023212"/>
    </source>
</evidence>
<dbReference type="AlphaFoldDB" id="A0A0A1UEV5"/>
<dbReference type="InterPro" id="IPR027267">
    <property type="entry name" value="AH/BAR_dom_sf"/>
</dbReference>
<gene>
    <name evidence="8" type="ORF">EIN_153880</name>
</gene>
<feature type="compositionally biased region" description="Polar residues" evidence="6">
    <location>
        <begin position="251"/>
        <end position="275"/>
    </location>
</feature>
<dbReference type="OrthoDB" id="28123at2759"/>
<keyword evidence="9" id="KW-1185">Reference proteome</keyword>
<dbReference type="PRINTS" id="PR00499">
    <property type="entry name" value="P67PHOX"/>
</dbReference>
<dbReference type="GO" id="GO:0051666">
    <property type="term" value="P:actin cortical patch localization"/>
    <property type="evidence" value="ECO:0007669"/>
    <property type="project" value="InterPro"/>
</dbReference>
<sequence>MAFFKRTFQTVKEAVGTSKKTDDTNVNALRLEITNLLKKLRKVNQSYVKLPDTIRSSTVSHMQAMKDMTDVLGEGSCSSTCYSVFEEIDMKGHQYGLKIKDEVLTPLSRLIDMCIVLDKRFKVLTERRLDMDAAHDKFESIAKRPPNKQSGLVEVEQSYNDFKDFYEYLRDEILDDGAKFVEEVKKQLPQICANCMRSYTDYINDTNEIWAKVPNLISAIAVVDLHTELPVTPNEQSCVILENVRSKRGSDVSNGTIKQNTDYFPTTQQPAASIPQQQGFDQPQQSVPLPPQDKPTPVSSVVTALYDYTAAEEGELTFKEGDVIEVLERDGDWWKGKTKSGVTGIFPSNYVQ</sequence>
<dbReference type="FunFam" id="2.30.30.40:FF:000072">
    <property type="entry name" value="Unconventional Myosin IB"/>
    <property type="match status" value="1"/>
</dbReference>
<dbReference type="Pfam" id="PF03114">
    <property type="entry name" value="BAR"/>
    <property type="match status" value="1"/>
</dbReference>
<dbReference type="Gene3D" id="2.30.30.40">
    <property type="entry name" value="SH3 Domains"/>
    <property type="match status" value="1"/>
</dbReference>
<dbReference type="SUPFAM" id="SSF103657">
    <property type="entry name" value="BAR/IMD domain-like"/>
    <property type="match status" value="1"/>
</dbReference>
<dbReference type="InterPro" id="IPR004148">
    <property type="entry name" value="BAR_dom"/>
</dbReference>
<keyword evidence="2 5" id="KW-0728">SH3 domain</keyword>
<dbReference type="GO" id="GO:0015629">
    <property type="term" value="C:actin cytoskeleton"/>
    <property type="evidence" value="ECO:0007669"/>
    <property type="project" value="TreeGrafter"/>
</dbReference>
<evidence type="ECO:0000256" key="1">
    <source>
        <dbReference type="ARBA" id="ARBA00004245"/>
    </source>
</evidence>
<keyword evidence="3" id="KW-0963">Cytoplasm</keyword>
<evidence type="ECO:0000259" key="7">
    <source>
        <dbReference type="PROSITE" id="PS50002"/>
    </source>
</evidence>
<reference evidence="8 9" key="1">
    <citation type="submission" date="2012-10" db="EMBL/GenBank/DDBJ databases">
        <authorList>
            <person name="Zafar N."/>
            <person name="Inman J."/>
            <person name="Hall N."/>
            <person name="Lorenzi H."/>
            <person name="Caler E."/>
        </authorList>
    </citation>
    <scope>NUCLEOTIDE SEQUENCE [LARGE SCALE GENOMIC DNA]</scope>
    <source>
        <strain evidence="8 9">IP1</strain>
    </source>
</reference>
<evidence type="ECO:0000256" key="5">
    <source>
        <dbReference type="PROSITE-ProRule" id="PRU00192"/>
    </source>
</evidence>
<dbReference type="InterPro" id="IPR046982">
    <property type="entry name" value="BIN3/RVS161-like"/>
</dbReference>
<dbReference type="InterPro" id="IPR036028">
    <property type="entry name" value="SH3-like_dom_sf"/>
</dbReference>
<dbReference type="SMART" id="SM00326">
    <property type="entry name" value="SH3"/>
    <property type="match status" value="1"/>
</dbReference>
<feature type="compositionally biased region" description="Low complexity" evidence="6">
    <location>
        <begin position="276"/>
        <end position="285"/>
    </location>
</feature>
<organism evidence="8 9">
    <name type="scientific">Entamoeba invadens IP1</name>
    <dbReference type="NCBI Taxonomy" id="370355"/>
    <lineage>
        <taxon>Eukaryota</taxon>
        <taxon>Amoebozoa</taxon>
        <taxon>Evosea</taxon>
        <taxon>Archamoebae</taxon>
        <taxon>Mastigamoebida</taxon>
        <taxon>Entamoebidae</taxon>
        <taxon>Entamoeba</taxon>
    </lineage>
</organism>
<dbReference type="GO" id="GO:0006897">
    <property type="term" value="P:endocytosis"/>
    <property type="evidence" value="ECO:0007669"/>
    <property type="project" value="InterPro"/>
</dbReference>
<dbReference type="Gene3D" id="1.20.1270.60">
    <property type="entry name" value="Arfaptin homology (AH) domain/BAR domain"/>
    <property type="match status" value="1"/>
</dbReference>
<dbReference type="Proteomes" id="UP000014680">
    <property type="component" value="Unassembled WGS sequence"/>
</dbReference>
<keyword evidence="4" id="KW-0206">Cytoskeleton</keyword>
<dbReference type="PANTHER" id="PTHR47174:SF3">
    <property type="entry name" value="BRIDGING INTEGRATOR 3"/>
    <property type="match status" value="1"/>
</dbReference>
<dbReference type="KEGG" id="eiv:EIN_153880"/>
<dbReference type="OMA" id="PQICANC"/>
<dbReference type="CDD" id="cd07307">
    <property type="entry name" value="BAR"/>
    <property type="match status" value="1"/>
</dbReference>
<dbReference type="GO" id="GO:0008092">
    <property type="term" value="F:cytoskeletal protein binding"/>
    <property type="evidence" value="ECO:0007669"/>
    <property type="project" value="UniProtKB-ARBA"/>
</dbReference>
<dbReference type="GeneID" id="14890413"/>
<feature type="domain" description="SH3" evidence="7">
    <location>
        <begin position="297"/>
        <end position="352"/>
    </location>
</feature>
<dbReference type="PROSITE" id="PS50002">
    <property type="entry name" value="SH3"/>
    <property type="match status" value="1"/>
</dbReference>
<dbReference type="GO" id="GO:0005737">
    <property type="term" value="C:cytoplasm"/>
    <property type="evidence" value="ECO:0007669"/>
    <property type="project" value="InterPro"/>
</dbReference>
<dbReference type="PRINTS" id="PR00452">
    <property type="entry name" value="SH3DOMAIN"/>
</dbReference>
<evidence type="ECO:0000313" key="9">
    <source>
        <dbReference type="Proteomes" id="UP000014680"/>
    </source>
</evidence>
<dbReference type="CDD" id="cd00174">
    <property type="entry name" value="SH3"/>
    <property type="match status" value="1"/>
</dbReference>
<accession>A0A0A1UEV5</accession>
<proteinExistence type="predicted"/>
<dbReference type="InterPro" id="IPR001452">
    <property type="entry name" value="SH3_domain"/>
</dbReference>
<evidence type="ECO:0000256" key="6">
    <source>
        <dbReference type="SAM" id="MobiDB-lite"/>
    </source>
</evidence>
<evidence type="ECO:0000256" key="3">
    <source>
        <dbReference type="ARBA" id="ARBA00022490"/>
    </source>
</evidence>
<evidence type="ECO:0000313" key="8">
    <source>
        <dbReference type="EMBL" id="ELP91351.1"/>
    </source>
</evidence>
<feature type="region of interest" description="Disordered" evidence="6">
    <location>
        <begin position="249"/>
        <end position="298"/>
    </location>
</feature>